<evidence type="ECO:0000313" key="1">
    <source>
        <dbReference type="EMBL" id="KAK2150630.1"/>
    </source>
</evidence>
<dbReference type="Proteomes" id="UP001209878">
    <property type="component" value="Unassembled WGS sequence"/>
</dbReference>
<dbReference type="EMBL" id="JAODUO010002739">
    <property type="protein sequence ID" value="KAK2150630.1"/>
    <property type="molecule type" value="Genomic_DNA"/>
</dbReference>
<keyword evidence="2" id="KW-1185">Reference proteome</keyword>
<dbReference type="AlphaFoldDB" id="A0AAD9JE23"/>
<name>A0AAD9JE23_RIDPI</name>
<protein>
    <submittedName>
        <fullName evidence="1">Uncharacterized protein</fullName>
    </submittedName>
</protein>
<proteinExistence type="predicted"/>
<accession>A0AAD9JE23</accession>
<organism evidence="1 2">
    <name type="scientific">Ridgeia piscesae</name>
    <name type="common">Tubeworm</name>
    <dbReference type="NCBI Taxonomy" id="27915"/>
    <lineage>
        <taxon>Eukaryota</taxon>
        <taxon>Metazoa</taxon>
        <taxon>Spiralia</taxon>
        <taxon>Lophotrochozoa</taxon>
        <taxon>Annelida</taxon>
        <taxon>Polychaeta</taxon>
        <taxon>Sedentaria</taxon>
        <taxon>Canalipalpata</taxon>
        <taxon>Sabellida</taxon>
        <taxon>Siboglinidae</taxon>
        <taxon>Ridgeia</taxon>
    </lineage>
</organism>
<gene>
    <name evidence="1" type="ORF">NP493_2753g00000</name>
</gene>
<reference evidence="1" key="1">
    <citation type="journal article" date="2023" name="Mol. Biol. Evol.">
        <title>Third-Generation Sequencing Reveals the Adaptive Role of the Epigenome in Three Deep-Sea Polychaetes.</title>
        <authorList>
            <person name="Perez M."/>
            <person name="Aroh O."/>
            <person name="Sun Y."/>
            <person name="Lan Y."/>
            <person name="Juniper S.K."/>
            <person name="Young C.R."/>
            <person name="Angers B."/>
            <person name="Qian P.Y."/>
        </authorList>
    </citation>
    <scope>NUCLEOTIDE SEQUENCE</scope>
    <source>
        <strain evidence="1">R07B-5</strain>
    </source>
</reference>
<evidence type="ECO:0000313" key="2">
    <source>
        <dbReference type="Proteomes" id="UP001209878"/>
    </source>
</evidence>
<comment type="caution">
    <text evidence="1">The sequence shown here is derived from an EMBL/GenBank/DDBJ whole genome shotgun (WGS) entry which is preliminary data.</text>
</comment>
<sequence length="33" mass="3692">MGCCDVGRHAVSVHTEVSKQDHIDTSYKLWSSD</sequence>